<comment type="caution">
    <text evidence="1">The sequence shown here is derived from an EMBL/GenBank/DDBJ whole genome shotgun (WGS) entry which is preliminary data.</text>
</comment>
<dbReference type="EMBL" id="QPFP01000015">
    <property type="protein sequence ID" value="TEB32486.1"/>
    <property type="molecule type" value="Genomic_DNA"/>
</dbReference>
<sequence>MIRSFWSDTDCEIWLSIEALQALQIVTNWVPGVLSPRLEVFNWASPHTMRDILGPAMASLYPHFMSLFLAPTVIDLDINVDTQHLLYSTLIQSQSKALHSRLKVLAITDYEEEGRGPKDMLFIHNYLTSGVWTHLESLQLPGEVDSQYLTSSTLSHIASLPRLAKLELSSYIDQPSLEHPNSRQEPQFYGLPGEAFPSLRELKLRCTTIPGIAKALQHFPPTNKVANLECSADGPTSHEETQRVLGIVARHFNRNALKVLGLVIGRPMDISPATNLEPDDNDGLYITPLLAFNKLIKLNFDISTNLRSLTPELLR</sequence>
<keyword evidence="2" id="KW-1185">Reference proteome</keyword>
<name>A0A4Y7TE76_COPMI</name>
<evidence type="ECO:0000313" key="1">
    <source>
        <dbReference type="EMBL" id="TEB32486.1"/>
    </source>
</evidence>
<evidence type="ECO:0008006" key="3">
    <source>
        <dbReference type="Google" id="ProtNLM"/>
    </source>
</evidence>
<organism evidence="1 2">
    <name type="scientific">Coprinellus micaceus</name>
    <name type="common">Glistening ink-cap mushroom</name>
    <name type="synonym">Coprinus micaceus</name>
    <dbReference type="NCBI Taxonomy" id="71717"/>
    <lineage>
        <taxon>Eukaryota</taxon>
        <taxon>Fungi</taxon>
        <taxon>Dikarya</taxon>
        <taxon>Basidiomycota</taxon>
        <taxon>Agaricomycotina</taxon>
        <taxon>Agaricomycetes</taxon>
        <taxon>Agaricomycetidae</taxon>
        <taxon>Agaricales</taxon>
        <taxon>Agaricineae</taxon>
        <taxon>Psathyrellaceae</taxon>
        <taxon>Coprinellus</taxon>
    </lineage>
</organism>
<proteinExistence type="predicted"/>
<dbReference type="Proteomes" id="UP000298030">
    <property type="component" value="Unassembled WGS sequence"/>
</dbReference>
<dbReference type="AlphaFoldDB" id="A0A4Y7TE76"/>
<evidence type="ECO:0000313" key="2">
    <source>
        <dbReference type="Proteomes" id="UP000298030"/>
    </source>
</evidence>
<reference evidence="1 2" key="1">
    <citation type="journal article" date="2019" name="Nat. Ecol. Evol.">
        <title>Megaphylogeny resolves global patterns of mushroom evolution.</title>
        <authorList>
            <person name="Varga T."/>
            <person name="Krizsan K."/>
            <person name="Foldi C."/>
            <person name="Dima B."/>
            <person name="Sanchez-Garcia M."/>
            <person name="Sanchez-Ramirez S."/>
            <person name="Szollosi G.J."/>
            <person name="Szarkandi J.G."/>
            <person name="Papp V."/>
            <person name="Albert L."/>
            <person name="Andreopoulos W."/>
            <person name="Angelini C."/>
            <person name="Antonin V."/>
            <person name="Barry K.W."/>
            <person name="Bougher N.L."/>
            <person name="Buchanan P."/>
            <person name="Buyck B."/>
            <person name="Bense V."/>
            <person name="Catcheside P."/>
            <person name="Chovatia M."/>
            <person name="Cooper J."/>
            <person name="Damon W."/>
            <person name="Desjardin D."/>
            <person name="Finy P."/>
            <person name="Geml J."/>
            <person name="Haridas S."/>
            <person name="Hughes K."/>
            <person name="Justo A."/>
            <person name="Karasinski D."/>
            <person name="Kautmanova I."/>
            <person name="Kiss B."/>
            <person name="Kocsube S."/>
            <person name="Kotiranta H."/>
            <person name="LaButti K.M."/>
            <person name="Lechner B.E."/>
            <person name="Liimatainen K."/>
            <person name="Lipzen A."/>
            <person name="Lukacs Z."/>
            <person name="Mihaltcheva S."/>
            <person name="Morgado L.N."/>
            <person name="Niskanen T."/>
            <person name="Noordeloos M.E."/>
            <person name="Ohm R.A."/>
            <person name="Ortiz-Santana B."/>
            <person name="Ovrebo C."/>
            <person name="Racz N."/>
            <person name="Riley R."/>
            <person name="Savchenko A."/>
            <person name="Shiryaev A."/>
            <person name="Soop K."/>
            <person name="Spirin V."/>
            <person name="Szebenyi C."/>
            <person name="Tomsovsky M."/>
            <person name="Tulloss R.E."/>
            <person name="Uehling J."/>
            <person name="Grigoriev I.V."/>
            <person name="Vagvolgyi C."/>
            <person name="Papp T."/>
            <person name="Martin F.M."/>
            <person name="Miettinen O."/>
            <person name="Hibbett D.S."/>
            <person name="Nagy L.G."/>
        </authorList>
    </citation>
    <scope>NUCLEOTIDE SEQUENCE [LARGE SCALE GENOMIC DNA]</scope>
    <source>
        <strain evidence="1 2">FP101781</strain>
    </source>
</reference>
<accession>A0A4Y7TE76</accession>
<protein>
    <recommendedName>
        <fullName evidence="3">F-box domain-containing protein</fullName>
    </recommendedName>
</protein>
<gene>
    <name evidence="1" type="ORF">FA13DRAFT_258529</name>
</gene>